<evidence type="ECO:0000313" key="1">
    <source>
        <dbReference type="EMBL" id="CAB3390091.1"/>
    </source>
</evidence>
<keyword evidence="1" id="KW-0067">ATP-binding</keyword>
<keyword evidence="2" id="KW-1185">Reference proteome</keyword>
<keyword evidence="1" id="KW-0547">Nucleotide-binding</keyword>
<protein>
    <submittedName>
        <fullName evidence="1">ABC transporter ATP-binding protein</fullName>
    </submittedName>
</protein>
<accession>A0ACA8Z6F1</accession>
<organism evidence="1 2">
    <name type="scientific">Kyrpidia spormannii</name>
    <dbReference type="NCBI Taxonomy" id="2055160"/>
    <lineage>
        <taxon>Bacteria</taxon>
        <taxon>Bacillati</taxon>
        <taxon>Bacillota</taxon>
        <taxon>Bacilli</taxon>
        <taxon>Bacillales</taxon>
        <taxon>Alicyclobacillaceae</taxon>
        <taxon>Kyrpidia</taxon>
    </lineage>
</organism>
<dbReference type="Proteomes" id="UP000501793">
    <property type="component" value="Chromosome"/>
</dbReference>
<name>A0ACA8Z6F1_9BACL</name>
<reference evidence="1" key="1">
    <citation type="submission" date="2020-04" db="EMBL/GenBank/DDBJ databases">
        <authorList>
            <person name="Hogendoorn C."/>
        </authorList>
    </citation>
    <scope>NUCLEOTIDE SEQUENCE</scope>
    <source>
        <strain evidence="1">FAVT5</strain>
    </source>
</reference>
<gene>
    <name evidence="1" type="ORF">FAVT5_0696</name>
</gene>
<sequence>MNLPEPTSHSPQNPCLSWDPLGESFLAPPLRPLFVLAFSASKKAQVLSTAAMPDQGEIWYRDRRVIEDLAGIRGTIGYLPADFQPYSHMTPRRFLQYMAVLKGVDPGIEVEERLARTDLVPVCDVRISKLSEGTKRRLGIAQALLGSPEVLLLDEPLTHLDGVERRKMIEFLTRYARGRMVVAVSHELDEWDHVDQIVWLEQGQPVFFGPPALWVTGLGEKVWSKVLDPEELEGLESRRILARRWTGDRVRVRLFARMAPGDGFREETPTLQEAYVIRREERRIGS</sequence>
<proteinExistence type="predicted"/>
<evidence type="ECO:0000313" key="2">
    <source>
        <dbReference type="Proteomes" id="UP000501793"/>
    </source>
</evidence>
<dbReference type="EMBL" id="LR792684">
    <property type="protein sequence ID" value="CAB3390091.1"/>
    <property type="molecule type" value="Genomic_DNA"/>
</dbReference>